<protein>
    <submittedName>
        <fullName evidence="1">SNF1-interacting protein</fullName>
    </submittedName>
</protein>
<keyword evidence="2" id="KW-1185">Reference proteome</keyword>
<sequence>MGNAPGKLNSSTSNSNATACDGGSLVPNGIYPEDAQDFDAKVVQRLILVRQMAPFYAGADDPDPEVASTNTKANLTLEDNNADANDNADADGDDAAVAIAAAVVVGSADQTKKNDDGWWSYNMMLAQHEQQQKQSMEEYENSAHSLGASTSSLAEGSAASPGRRSGHARVGSGFFQRLKNSHQRSPSSAAAAANSDPQSPLAFPKHSSPSLSPAPTHQHLHNHDRSFSDQQQQPPVDLQKLLRRHVECPICFLYYPQNINYTRCCHKPLCTECFVQIKRKLDDDLITPTHCPYCVEVNLGIIYYAPVGVRGLMTASLAGGGFVDDSRGRAHSFSGGRNANNNTGEPLIVMSDDIRPGLVKELGAEIEAKRREQERSAENMALVAAATRRASARTARAGRSQGAAAGSGSGSSSRQRRLVAVAPEYAAYASAMRAAGQTDLEEFLIQEAIRMSLAAQEGEQQQRNVTAADPLEPLAEQPEESAAAPTAGLGDAIDAIDPAEPIANQADPAEPIADTNQPISAPALAPLTLDAAELEAIASITSRCDNTVVACE</sequence>
<accession>A0ACC1INE3</accession>
<reference evidence="1" key="1">
    <citation type="submission" date="2022-07" db="EMBL/GenBank/DDBJ databases">
        <title>Phylogenomic reconstructions and comparative analyses of Kickxellomycotina fungi.</title>
        <authorList>
            <person name="Reynolds N.K."/>
            <person name="Stajich J.E."/>
            <person name="Barry K."/>
            <person name="Grigoriev I.V."/>
            <person name="Crous P."/>
            <person name="Smith M.E."/>
        </authorList>
    </citation>
    <scope>NUCLEOTIDE SEQUENCE</scope>
    <source>
        <strain evidence="1">Benny 63K</strain>
    </source>
</reference>
<evidence type="ECO:0000313" key="1">
    <source>
        <dbReference type="EMBL" id="KAJ1895134.1"/>
    </source>
</evidence>
<gene>
    <name evidence="1" type="primary">SIP5</name>
    <name evidence="1" type="ORF">LPJ66_004769</name>
</gene>
<comment type="caution">
    <text evidence="1">The sequence shown here is derived from an EMBL/GenBank/DDBJ whole genome shotgun (WGS) entry which is preliminary data.</text>
</comment>
<dbReference type="Proteomes" id="UP001150581">
    <property type="component" value="Unassembled WGS sequence"/>
</dbReference>
<proteinExistence type="predicted"/>
<name>A0ACC1INE3_9FUNG</name>
<dbReference type="EMBL" id="JANBPG010000603">
    <property type="protein sequence ID" value="KAJ1895134.1"/>
    <property type="molecule type" value="Genomic_DNA"/>
</dbReference>
<evidence type="ECO:0000313" key="2">
    <source>
        <dbReference type="Proteomes" id="UP001150581"/>
    </source>
</evidence>
<organism evidence="1 2">
    <name type="scientific">Kickxella alabastrina</name>
    <dbReference type="NCBI Taxonomy" id="61397"/>
    <lineage>
        <taxon>Eukaryota</taxon>
        <taxon>Fungi</taxon>
        <taxon>Fungi incertae sedis</taxon>
        <taxon>Zoopagomycota</taxon>
        <taxon>Kickxellomycotina</taxon>
        <taxon>Kickxellomycetes</taxon>
        <taxon>Kickxellales</taxon>
        <taxon>Kickxellaceae</taxon>
        <taxon>Kickxella</taxon>
    </lineage>
</organism>